<dbReference type="RefSeq" id="WP_303496552.1">
    <property type="nucleotide sequence ID" value="NZ_JAUOPG010000010.1"/>
</dbReference>
<dbReference type="InterPro" id="IPR011701">
    <property type="entry name" value="MFS"/>
</dbReference>
<dbReference type="PROSITE" id="PS50850">
    <property type="entry name" value="MFS"/>
    <property type="match status" value="1"/>
</dbReference>
<feature type="transmembrane region" description="Helical" evidence="6">
    <location>
        <begin position="306"/>
        <end position="329"/>
    </location>
</feature>
<dbReference type="SUPFAM" id="SSF103473">
    <property type="entry name" value="MFS general substrate transporter"/>
    <property type="match status" value="1"/>
</dbReference>
<dbReference type="Pfam" id="PF07690">
    <property type="entry name" value="MFS_1"/>
    <property type="match status" value="1"/>
</dbReference>
<keyword evidence="5 6" id="KW-0472">Membrane</keyword>
<dbReference type="Gene3D" id="1.20.1250.20">
    <property type="entry name" value="MFS general substrate transporter like domains"/>
    <property type="match status" value="2"/>
</dbReference>
<keyword evidence="3 6" id="KW-0812">Transmembrane</keyword>
<evidence type="ECO:0000256" key="5">
    <source>
        <dbReference type="ARBA" id="ARBA00023136"/>
    </source>
</evidence>
<evidence type="ECO:0000256" key="2">
    <source>
        <dbReference type="ARBA" id="ARBA00022475"/>
    </source>
</evidence>
<feature type="transmembrane region" description="Helical" evidence="6">
    <location>
        <begin position="279"/>
        <end position="300"/>
    </location>
</feature>
<feature type="transmembrane region" description="Helical" evidence="6">
    <location>
        <begin position="47"/>
        <end position="67"/>
    </location>
</feature>
<feature type="transmembrane region" description="Helical" evidence="6">
    <location>
        <begin position="134"/>
        <end position="157"/>
    </location>
</feature>
<reference evidence="8" key="1">
    <citation type="submission" date="2023-07" db="EMBL/GenBank/DDBJ databases">
        <title>Genome content predicts the carbon catabolic preferences of heterotrophic bacteria.</title>
        <authorList>
            <person name="Gralka M."/>
        </authorList>
    </citation>
    <scope>NUCLEOTIDE SEQUENCE</scope>
    <source>
        <strain evidence="8">I2M16</strain>
    </source>
</reference>
<dbReference type="PANTHER" id="PTHR43124:SF3">
    <property type="entry name" value="CHLORAMPHENICOL EFFLUX PUMP RV0191"/>
    <property type="match status" value="1"/>
</dbReference>
<evidence type="ECO:0000256" key="4">
    <source>
        <dbReference type="ARBA" id="ARBA00022989"/>
    </source>
</evidence>
<name>A0AAW7XP16_9GAMM</name>
<evidence type="ECO:0000259" key="7">
    <source>
        <dbReference type="PROSITE" id="PS50850"/>
    </source>
</evidence>
<feature type="transmembrane region" description="Helical" evidence="6">
    <location>
        <begin position="102"/>
        <end position="122"/>
    </location>
</feature>
<comment type="caution">
    <text evidence="8">The sequence shown here is derived from an EMBL/GenBank/DDBJ whole genome shotgun (WGS) entry which is preliminary data.</text>
</comment>
<dbReference type="GO" id="GO:0005886">
    <property type="term" value="C:plasma membrane"/>
    <property type="evidence" value="ECO:0007669"/>
    <property type="project" value="UniProtKB-SubCell"/>
</dbReference>
<sequence>MALQNMNRWSALFVICIGVVCVLTTWFSATAVVPELIKAWELSAGQAAWLTNGVQIGFVVGAIASSLVNLPDIIRLPKLMALSALGAAVANGLLLLEPSIELAVGLRFLTGVFLAGVYPAALKIMSTWFTKGRGLALGFLIGALTIGSSAPHLFRALIDDIEWHWVVAGSSVATLIGALLFITVVKEGPNAFGRAVFNPRQCLQVFTSKPLLLVNLGYFGHMWELYAMWAWILAFTNAAASQLTVVPFGSTSMFCFVIVAAGSIGCVLGGVLSDKFGRCLTTIGMMFASGVCAFAIGFFFDGPAWLLAVIAIMWGVTIIGDSAQFSAAVTELADHHFVGTALALQLGIGFALTVLAISWVPIFVEWIGGWQWAFLLLVPGPVVGIIAMSLLRAHPDAVKLAGGAK</sequence>
<evidence type="ECO:0000313" key="9">
    <source>
        <dbReference type="Proteomes" id="UP001169862"/>
    </source>
</evidence>
<proteinExistence type="predicted"/>
<dbReference type="PANTHER" id="PTHR43124">
    <property type="entry name" value="PURINE EFFLUX PUMP PBUE"/>
    <property type="match status" value="1"/>
</dbReference>
<protein>
    <submittedName>
        <fullName evidence="8">MFS transporter</fullName>
    </submittedName>
</protein>
<accession>A0AAW7XP16</accession>
<feature type="transmembrane region" description="Helical" evidence="6">
    <location>
        <begin position="79"/>
        <end position="96"/>
    </location>
</feature>
<keyword evidence="4 6" id="KW-1133">Transmembrane helix</keyword>
<feature type="domain" description="Major facilitator superfamily (MFS) profile" evidence="7">
    <location>
        <begin position="11"/>
        <end position="396"/>
    </location>
</feature>
<feature type="transmembrane region" description="Helical" evidence="6">
    <location>
        <begin position="370"/>
        <end position="391"/>
    </location>
</feature>
<feature type="transmembrane region" description="Helical" evidence="6">
    <location>
        <begin position="163"/>
        <end position="185"/>
    </location>
</feature>
<evidence type="ECO:0000256" key="6">
    <source>
        <dbReference type="SAM" id="Phobius"/>
    </source>
</evidence>
<evidence type="ECO:0000256" key="1">
    <source>
        <dbReference type="ARBA" id="ARBA00004651"/>
    </source>
</evidence>
<evidence type="ECO:0000256" key="3">
    <source>
        <dbReference type="ARBA" id="ARBA00022692"/>
    </source>
</evidence>
<dbReference type="Proteomes" id="UP001169862">
    <property type="component" value="Unassembled WGS sequence"/>
</dbReference>
<keyword evidence="2" id="KW-1003">Cell membrane</keyword>
<comment type="subcellular location">
    <subcellularLocation>
        <location evidence="1">Cell membrane</location>
        <topology evidence="1">Multi-pass membrane protein</topology>
    </subcellularLocation>
</comment>
<organism evidence="8 9">
    <name type="scientific">Neptunomonas phycophila</name>
    <dbReference type="NCBI Taxonomy" id="1572645"/>
    <lineage>
        <taxon>Bacteria</taxon>
        <taxon>Pseudomonadati</taxon>
        <taxon>Pseudomonadota</taxon>
        <taxon>Gammaproteobacteria</taxon>
        <taxon>Oceanospirillales</taxon>
        <taxon>Oceanospirillaceae</taxon>
        <taxon>Neptunomonas</taxon>
    </lineage>
</organism>
<dbReference type="InterPro" id="IPR050189">
    <property type="entry name" value="MFS_Efflux_Transporters"/>
</dbReference>
<evidence type="ECO:0000313" key="8">
    <source>
        <dbReference type="EMBL" id="MDO6454779.1"/>
    </source>
</evidence>
<dbReference type="AlphaFoldDB" id="A0AAW7XP16"/>
<dbReference type="EMBL" id="JAUOPG010000010">
    <property type="protein sequence ID" value="MDO6454779.1"/>
    <property type="molecule type" value="Genomic_DNA"/>
</dbReference>
<dbReference type="GO" id="GO:0022857">
    <property type="term" value="F:transmembrane transporter activity"/>
    <property type="evidence" value="ECO:0007669"/>
    <property type="project" value="InterPro"/>
</dbReference>
<feature type="transmembrane region" description="Helical" evidence="6">
    <location>
        <begin position="251"/>
        <end position="272"/>
    </location>
</feature>
<dbReference type="InterPro" id="IPR020846">
    <property type="entry name" value="MFS_dom"/>
</dbReference>
<dbReference type="InterPro" id="IPR036259">
    <property type="entry name" value="MFS_trans_sf"/>
</dbReference>
<feature type="transmembrane region" description="Helical" evidence="6">
    <location>
        <begin position="341"/>
        <end position="364"/>
    </location>
</feature>
<gene>
    <name evidence="8" type="ORF">Q4490_14500</name>
</gene>